<dbReference type="CDD" id="cd17546">
    <property type="entry name" value="REC_hyHK_CKI1_RcsC-like"/>
    <property type="match status" value="1"/>
</dbReference>
<dbReference type="PANTHER" id="PTHR43719:SF28">
    <property type="entry name" value="PEROXIDE STRESS-ACTIVATED HISTIDINE KINASE MAK1-RELATED"/>
    <property type="match status" value="1"/>
</dbReference>
<evidence type="ECO:0000259" key="4">
    <source>
        <dbReference type="PROSITE" id="PS50109"/>
    </source>
</evidence>
<dbReference type="eggNOG" id="KOG0519">
    <property type="taxonomic scope" value="Eukaryota"/>
</dbReference>
<dbReference type="RefSeq" id="XP_001027277.2">
    <property type="nucleotide sequence ID" value="XM_001027277.2"/>
</dbReference>
<dbReference type="SUPFAM" id="SSF47384">
    <property type="entry name" value="Homodimeric domain of signal transducing histidine kinase"/>
    <property type="match status" value="1"/>
</dbReference>
<dbReference type="Gene3D" id="3.40.50.2300">
    <property type="match status" value="1"/>
</dbReference>
<evidence type="ECO:0000256" key="1">
    <source>
        <dbReference type="ARBA" id="ARBA00022553"/>
    </source>
</evidence>
<evidence type="ECO:0000313" key="6">
    <source>
        <dbReference type="EMBL" id="EAS07035.2"/>
    </source>
</evidence>
<dbReference type="Gene3D" id="3.30.565.10">
    <property type="entry name" value="Histidine kinase-like ATPase, C-terminal domain"/>
    <property type="match status" value="1"/>
</dbReference>
<dbReference type="InterPro" id="IPR003594">
    <property type="entry name" value="HATPase_dom"/>
</dbReference>
<dbReference type="PROSITE" id="PS50110">
    <property type="entry name" value="RESPONSE_REGULATORY"/>
    <property type="match status" value="1"/>
</dbReference>
<dbReference type="InterPro" id="IPR036890">
    <property type="entry name" value="HATPase_C_sf"/>
</dbReference>
<name>I7LXZ3_TETTS</name>
<evidence type="ECO:0000256" key="2">
    <source>
        <dbReference type="PROSITE-ProRule" id="PRU00169"/>
    </source>
</evidence>
<accession>I7LXZ3</accession>
<dbReference type="KEGG" id="tet:TTHERM_00842610"/>
<feature type="transmembrane region" description="Helical" evidence="3">
    <location>
        <begin position="43"/>
        <end position="62"/>
    </location>
</feature>
<dbReference type="InParanoid" id="I7LXZ3"/>
<dbReference type="Pfam" id="PF02518">
    <property type="entry name" value="HATPase_c"/>
    <property type="match status" value="1"/>
</dbReference>
<dbReference type="CDD" id="cd00082">
    <property type="entry name" value="HisKA"/>
    <property type="match status" value="1"/>
</dbReference>
<dbReference type="GeneID" id="7842135"/>
<dbReference type="InterPro" id="IPR036097">
    <property type="entry name" value="HisK_dim/P_sf"/>
</dbReference>
<feature type="transmembrane region" description="Helical" evidence="3">
    <location>
        <begin position="171"/>
        <end position="187"/>
    </location>
</feature>
<dbReference type="InterPro" id="IPR005467">
    <property type="entry name" value="His_kinase_dom"/>
</dbReference>
<keyword evidence="1 2" id="KW-0597">Phosphoprotein</keyword>
<sequence length="1071" mass="124077">MKESSKQEIKNISQLINSYTLTLHGYLNEQYNSSTLQVIQKTYFQSFWFILFAQIILLVLVINDDYGMLSSGLLISCIAISLIGFIVNRKYHVIIPYFMLFQKVLFGVFSYFTIQSSTRQIDQINQYSENKQAYEQQDIQGIDDFDDSLLSFCTILSFLQLMIFMKMQNNFVLLAIGYVFTLLIVILSIQKNIYQNLVLLTTSIIVFFFIYSQEKNKRIQFLEGHKQSQDLQGYKNLLDAQIPTSIFVISQTPEIIAPEIDSKKTDSCSVQQQPFSLKNCKIQFANKVCLQEFNTYNREDLISVLDKIQIRNRCSMDSQQNGFDLGTGNTLLSNNYSKDYLENCKLHSNMQQNNYRNQKKDEENNIEFFQAHQIQVQNLNTPKQNIQIKNFNQLINCKSQNKLTNLEFEDSTNLQNQSKQLNFYNGKQSKVLNQIICYPEKNPFFKLTDSIKLASQANIRSRNGTLNGGASDQFKQQSGISVFSLKDAIVSIFSTKESQNKLQNDDQNEFENKKRNQTSQYKLKLEKLLNETRQQNTKKNKTIKLNKEKSEHLDKLVEQNQQFLSFQAKEIVHFQSCKYQKEQDLVGDKNKIQKLDNQKYYDIKLLDCQWDHQDSVMVVMNDISPQVIFQRQQEVNEYKEKIISSFTHNLKTPLNGIFTFLQTALQRAEDQEDIKSMIKLSYLLGKQQMLMINDIIDYSQMIKGELSLDMKQDKVQNLINEVVEIFQNQIEMKKNIKFLIVNELNENEIMCTDLQRLQQVIVNVLQNAIKFTFEGEIVFKIEKSESNILSFQISDTGLGIENQLLTQINNMQSLETTNYSHGIGLGLSISKMILQYLGPEKSFELDSIVGVGTKVKFNIYQNLSLYLKQIQYDILPIKDEESRHSFSNNKVQCINLEKITTLSKEPSDTSEQCKVTLPNSNIIKNEKLHLDQLKNTTLECFLENKNIIIVDDTPFNIKVLKCIFKDIPNLTIQEAFNGQECIDILLKNKQMQYDLIFMDVNMPVLDGLSATQIINDLISQNEILNVPVIIVTAYDLPIDKELQVGAKAHISKPIQKRNLIEALNKVFTQEE</sequence>
<dbReference type="InterPro" id="IPR011006">
    <property type="entry name" value="CheY-like_superfamily"/>
</dbReference>
<dbReference type="InterPro" id="IPR001789">
    <property type="entry name" value="Sig_transdc_resp-reg_receiver"/>
</dbReference>
<dbReference type="InterPro" id="IPR050956">
    <property type="entry name" value="2C_system_His_kinase"/>
</dbReference>
<keyword evidence="3" id="KW-1133">Transmembrane helix</keyword>
<dbReference type="Pfam" id="PF00512">
    <property type="entry name" value="HisKA"/>
    <property type="match status" value="1"/>
</dbReference>
<reference evidence="7" key="1">
    <citation type="journal article" date="2006" name="PLoS Biol.">
        <title>Macronuclear genome sequence of the ciliate Tetrahymena thermophila, a model eukaryote.</title>
        <authorList>
            <person name="Eisen J.A."/>
            <person name="Coyne R.S."/>
            <person name="Wu M."/>
            <person name="Wu D."/>
            <person name="Thiagarajan M."/>
            <person name="Wortman J.R."/>
            <person name="Badger J.H."/>
            <person name="Ren Q."/>
            <person name="Amedeo P."/>
            <person name="Jones K.M."/>
            <person name="Tallon L.J."/>
            <person name="Delcher A.L."/>
            <person name="Salzberg S.L."/>
            <person name="Silva J.C."/>
            <person name="Haas B.J."/>
            <person name="Majoros W.H."/>
            <person name="Farzad M."/>
            <person name="Carlton J.M."/>
            <person name="Smith R.K. Jr."/>
            <person name="Garg J."/>
            <person name="Pearlman R.E."/>
            <person name="Karrer K.M."/>
            <person name="Sun L."/>
            <person name="Manning G."/>
            <person name="Elde N.C."/>
            <person name="Turkewitz A.P."/>
            <person name="Asai D.J."/>
            <person name="Wilkes D.E."/>
            <person name="Wang Y."/>
            <person name="Cai H."/>
            <person name="Collins K."/>
            <person name="Stewart B.A."/>
            <person name="Lee S.R."/>
            <person name="Wilamowska K."/>
            <person name="Weinberg Z."/>
            <person name="Ruzzo W.L."/>
            <person name="Wloga D."/>
            <person name="Gaertig J."/>
            <person name="Frankel J."/>
            <person name="Tsao C.-C."/>
            <person name="Gorovsky M.A."/>
            <person name="Keeling P.J."/>
            <person name="Waller R.F."/>
            <person name="Patron N.J."/>
            <person name="Cherry J.M."/>
            <person name="Stover N.A."/>
            <person name="Krieger C.J."/>
            <person name="del Toro C."/>
            <person name="Ryder H.F."/>
            <person name="Williamson S.C."/>
            <person name="Barbeau R.A."/>
            <person name="Hamilton E.P."/>
            <person name="Orias E."/>
        </authorList>
    </citation>
    <scope>NUCLEOTIDE SEQUENCE [LARGE SCALE GENOMIC DNA]</scope>
    <source>
        <strain evidence="7">SB210</strain>
    </source>
</reference>
<dbReference type="SMART" id="SM00387">
    <property type="entry name" value="HATPase_c"/>
    <property type="match status" value="1"/>
</dbReference>
<evidence type="ECO:0000256" key="3">
    <source>
        <dbReference type="SAM" id="Phobius"/>
    </source>
</evidence>
<feature type="transmembrane region" description="Helical" evidence="3">
    <location>
        <begin position="94"/>
        <end position="114"/>
    </location>
</feature>
<dbReference type="GO" id="GO:0000155">
    <property type="term" value="F:phosphorelay sensor kinase activity"/>
    <property type="evidence" value="ECO:0007669"/>
    <property type="project" value="InterPro"/>
</dbReference>
<dbReference type="Proteomes" id="UP000009168">
    <property type="component" value="Unassembled WGS sequence"/>
</dbReference>
<feature type="transmembrane region" description="Helical" evidence="3">
    <location>
        <begin position="68"/>
        <end position="87"/>
    </location>
</feature>
<dbReference type="AlphaFoldDB" id="I7LXZ3"/>
<dbReference type="SUPFAM" id="SSF52172">
    <property type="entry name" value="CheY-like"/>
    <property type="match status" value="1"/>
</dbReference>
<dbReference type="EMBL" id="GG662249">
    <property type="protein sequence ID" value="EAS07035.2"/>
    <property type="molecule type" value="Genomic_DNA"/>
</dbReference>
<dbReference type="SMART" id="SM00448">
    <property type="entry name" value="REC"/>
    <property type="match status" value="1"/>
</dbReference>
<gene>
    <name evidence="6" type="ORF">TTHERM_00842610</name>
</gene>
<dbReference type="Gene3D" id="1.10.287.130">
    <property type="match status" value="1"/>
</dbReference>
<keyword evidence="3" id="KW-0812">Transmembrane</keyword>
<dbReference type="Pfam" id="PF00072">
    <property type="entry name" value="Response_reg"/>
    <property type="match status" value="1"/>
</dbReference>
<evidence type="ECO:0000259" key="5">
    <source>
        <dbReference type="PROSITE" id="PS50110"/>
    </source>
</evidence>
<evidence type="ECO:0000313" key="7">
    <source>
        <dbReference type="Proteomes" id="UP000009168"/>
    </source>
</evidence>
<dbReference type="OrthoDB" id="299274at2759"/>
<dbReference type="SUPFAM" id="SSF55874">
    <property type="entry name" value="ATPase domain of HSP90 chaperone/DNA topoisomerase II/histidine kinase"/>
    <property type="match status" value="1"/>
</dbReference>
<keyword evidence="7" id="KW-1185">Reference proteome</keyword>
<proteinExistence type="predicted"/>
<keyword evidence="3" id="KW-0472">Membrane</keyword>
<feature type="transmembrane region" description="Helical" evidence="3">
    <location>
        <begin position="193"/>
        <end position="211"/>
    </location>
</feature>
<dbReference type="STRING" id="312017.I7LXZ3"/>
<organism evidence="6 7">
    <name type="scientific">Tetrahymena thermophila (strain SB210)</name>
    <dbReference type="NCBI Taxonomy" id="312017"/>
    <lineage>
        <taxon>Eukaryota</taxon>
        <taxon>Sar</taxon>
        <taxon>Alveolata</taxon>
        <taxon>Ciliophora</taxon>
        <taxon>Intramacronucleata</taxon>
        <taxon>Oligohymenophorea</taxon>
        <taxon>Hymenostomatida</taxon>
        <taxon>Tetrahymenina</taxon>
        <taxon>Tetrahymenidae</taxon>
        <taxon>Tetrahymena</taxon>
    </lineage>
</organism>
<dbReference type="InterPro" id="IPR003661">
    <property type="entry name" value="HisK_dim/P_dom"/>
</dbReference>
<dbReference type="PROSITE" id="PS50109">
    <property type="entry name" value="HIS_KIN"/>
    <property type="match status" value="1"/>
</dbReference>
<dbReference type="SMART" id="SM00388">
    <property type="entry name" value="HisKA"/>
    <property type="match status" value="1"/>
</dbReference>
<feature type="modified residue" description="4-aspartylphosphate" evidence="2">
    <location>
        <position position="999"/>
    </location>
</feature>
<feature type="domain" description="Histidine kinase" evidence="4">
    <location>
        <begin position="645"/>
        <end position="863"/>
    </location>
</feature>
<feature type="domain" description="Response regulatory" evidence="5">
    <location>
        <begin position="946"/>
        <end position="1067"/>
    </location>
</feature>
<dbReference type="PANTHER" id="PTHR43719">
    <property type="entry name" value="TWO-COMPONENT HISTIDINE KINASE"/>
    <property type="match status" value="1"/>
</dbReference>
<protein>
    <submittedName>
        <fullName evidence="6">Response regulator receiver domain protein</fullName>
    </submittedName>
</protein>